<protein>
    <submittedName>
        <fullName evidence="3">Uncharacterized protein</fullName>
    </submittedName>
</protein>
<evidence type="ECO:0000313" key="3">
    <source>
        <dbReference type="EMBL" id="KAH0617260.1"/>
    </source>
</evidence>
<organism evidence="3 4">
    <name type="scientific">Phrynosoma platyrhinos</name>
    <name type="common">Desert horned lizard</name>
    <dbReference type="NCBI Taxonomy" id="52577"/>
    <lineage>
        <taxon>Eukaryota</taxon>
        <taxon>Metazoa</taxon>
        <taxon>Chordata</taxon>
        <taxon>Craniata</taxon>
        <taxon>Vertebrata</taxon>
        <taxon>Euteleostomi</taxon>
        <taxon>Lepidosauria</taxon>
        <taxon>Squamata</taxon>
        <taxon>Bifurcata</taxon>
        <taxon>Unidentata</taxon>
        <taxon>Episquamata</taxon>
        <taxon>Toxicofera</taxon>
        <taxon>Iguania</taxon>
        <taxon>Phrynosomatidae</taxon>
        <taxon>Phrynosomatinae</taxon>
        <taxon>Phrynosoma</taxon>
    </lineage>
</organism>
<feature type="compositionally biased region" description="Gly residues" evidence="1">
    <location>
        <begin position="192"/>
        <end position="206"/>
    </location>
</feature>
<dbReference type="EMBL" id="JAIPUX010005290">
    <property type="protein sequence ID" value="KAH0617260.1"/>
    <property type="molecule type" value="Genomic_DNA"/>
</dbReference>
<feature type="region of interest" description="Disordered" evidence="1">
    <location>
        <begin position="187"/>
        <end position="209"/>
    </location>
</feature>
<feature type="signal peptide" evidence="2">
    <location>
        <begin position="1"/>
        <end position="17"/>
    </location>
</feature>
<dbReference type="Proteomes" id="UP000826234">
    <property type="component" value="Unassembled WGS sequence"/>
</dbReference>
<evidence type="ECO:0000313" key="4">
    <source>
        <dbReference type="Proteomes" id="UP000826234"/>
    </source>
</evidence>
<keyword evidence="4" id="KW-1185">Reference proteome</keyword>
<keyword evidence="2" id="KW-0732">Signal</keyword>
<feature type="region of interest" description="Disordered" evidence="1">
    <location>
        <begin position="78"/>
        <end position="144"/>
    </location>
</feature>
<evidence type="ECO:0000256" key="1">
    <source>
        <dbReference type="SAM" id="MobiDB-lite"/>
    </source>
</evidence>
<accession>A0ABQ7SIS8</accession>
<feature type="chain" id="PRO_5046731479" evidence="2">
    <location>
        <begin position="18"/>
        <end position="231"/>
    </location>
</feature>
<reference evidence="3 4" key="1">
    <citation type="journal article" date="2022" name="Gigascience">
        <title>A chromosome-level genome assembly and annotation of the desert horned lizard, Phrynosoma platyrhinos, provides insight into chromosomal rearrangements among reptiles.</title>
        <authorList>
            <person name="Koochekian N."/>
            <person name="Ascanio A."/>
            <person name="Farleigh K."/>
            <person name="Card D.C."/>
            <person name="Schield D.R."/>
            <person name="Castoe T.A."/>
            <person name="Jezkova T."/>
        </authorList>
    </citation>
    <scope>NUCLEOTIDE SEQUENCE [LARGE SCALE GENOMIC DNA]</scope>
    <source>
        <strain evidence="3">NK-2021</strain>
    </source>
</reference>
<feature type="region of interest" description="Disordered" evidence="1">
    <location>
        <begin position="21"/>
        <end position="62"/>
    </location>
</feature>
<comment type="caution">
    <text evidence="3">The sequence shown here is derived from an EMBL/GenBank/DDBJ whole genome shotgun (WGS) entry which is preliminary data.</text>
</comment>
<evidence type="ECO:0000256" key="2">
    <source>
        <dbReference type="SAM" id="SignalP"/>
    </source>
</evidence>
<gene>
    <name evidence="3" type="ORF">JD844_029147</name>
</gene>
<proteinExistence type="predicted"/>
<sequence length="231" mass="23335">MWPLLLFLLCLPPPGSGTPLRAPHSLALSENASNPGPQSPGASRMAPPVTPTLPPATSSDAPALSLNLGLNFKIKVRSQGKGRPGEGSGAATPRPGPSPTRAAASGHSKTPAGGFWPEAPGGSGAAEDPPSLGPGMWPWESILGSGPTARGPLALWPKLVEKGLDAEDDDDEDGRDKELEFKIDIDLTAGLGKEGGPNGSSNGGTGRRYPLLPGLSVGISEIASKLGAPGK</sequence>
<name>A0ABQ7SIS8_PHRPL</name>